<evidence type="ECO:0000313" key="3">
    <source>
        <dbReference type="Proteomes" id="UP001444661"/>
    </source>
</evidence>
<feature type="region of interest" description="Disordered" evidence="1">
    <location>
        <begin position="88"/>
        <end position="173"/>
    </location>
</feature>
<protein>
    <submittedName>
        <fullName evidence="2">Uncharacterized protein</fullName>
    </submittedName>
</protein>
<gene>
    <name evidence="2" type="ORF">PG993_014307</name>
</gene>
<comment type="caution">
    <text evidence="2">The sequence shown here is derived from an EMBL/GenBank/DDBJ whole genome shotgun (WGS) entry which is preliminary data.</text>
</comment>
<proteinExistence type="predicted"/>
<organism evidence="2 3">
    <name type="scientific">Apiospora rasikravindrae</name>
    <dbReference type="NCBI Taxonomy" id="990691"/>
    <lineage>
        <taxon>Eukaryota</taxon>
        <taxon>Fungi</taxon>
        <taxon>Dikarya</taxon>
        <taxon>Ascomycota</taxon>
        <taxon>Pezizomycotina</taxon>
        <taxon>Sordariomycetes</taxon>
        <taxon>Xylariomycetidae</taxon>
        <taxon>Amphisphaeriales</taxon>
        <taxon>Apiosporaceae</taxon>
        <taxon>Apiospora</taxon>
    </lineage>
</organism>
<feature type="compositionally biased region" description="Basic residues" evidence="1">
    <location>
        <begin position="143"/>
        <end position="154"/>
    </location>
</feature>
<dbReference type="EMBL" id="JAQQWK010000014">
    <property type="protein sequence ID" value="KAK8016118.1"/>
    <property type="molecule type" value="Genomic_DNA"/>
</dbReference>
<sequence>MFDYPVAPSRPRGSSLDVDDTSGYWSGGAIYYSGIDNGTFDIIPTMSGPGFMTNNQHHLATCKDAGEHAGSDNYIPRVTSPESFVHGKAVPLAGNKHRKNPSATSRSKRNKNSNKRKKGSTDSNQSTDVYQGSDPEFDSNDQRRRKPKEKKRTLQHLDGNYGVEFDEDEPWNGLEIGADVKRRERIERDISNSSLWSTP</sequence>
<evidence type="ECO:0000313" key="2">
    <source>
        <dbReference type="EMBL" id="KAK8016118.1"/>
    </source>
</evidence>
<name>A0ABR1RMF1_9PEZI</name>
<reference evidence="2 3" key="1">
    <citation type="submission" date="2023-01" db="EMBL/GenBank/DDBJ databases">
        <title>Analysis of 21 Apiospora genomes using comparative genomics revels a genus with tremendous synthesis potential of carbohydrate active enzymes and secondary metabolites.</title>
        <authorList>
            <person name="Sorensen T."/>
        </authorList>
    </citation>
    <scope>NUCLEOTIDE SEQUENCE [LARGE SCALE GENOMIC DNA]</scope>
    <source>
        <strain evidence="2 3">CBS 33761</strain>
    </source>
</reference>
<feature type="compositionally biased region" description="Polar residues" evidence="1">
    <location>
        <begin position="121"/>
        <end position="130"/>
    </location>
</feature>
<keyword evidence="3" id="KW-1185">Reference proteome</keyword>
<accession>A0ABR1RMF1</accession>
<evidence type="ECO:0000256" key="1">
    <source>
        <dbReference type="SAM" id="MobiDB-lite"/>
    </source>
</evidence>
<dbReference type="Proteomes" id="UP001444661">
    <property type="component" value="Unassembled WGS sequence"/>
</dbReference>
<feature type="compositionally biased region" description="Basic residues" evidence="1">
    <location>
        <begin position="95"/>
        <end position="118"/>
    </location>
</feature>